<dbReference type="Gene3D" id="2.60.40.4070">
    <property type="match status" value="1"/>
</dbReference>
<reference evidence="4" key="1">
    <citation type="submission" date="2019-11" db="EMBL/GenBank/DDBJ databases">
        <title>Microbial mats filling the niche in hypersaline microbial mats.</title>
        <authorList>
            <person name="Wong H.L."/>
            <person name="Macleod F.I."/>
            <person name="White R.A. III"/>
            <person name="Burns B.P."/>
        </authorList>
    </citation>
    <scope>NUCLEOTIDE SEQUENCE</scope>
    <source>
        <strain evidence="4">Bin_327</strain>
    </source>
</reference>
<dbReference type="Pfam" id="PF01364">
    <property type="entry name" value="Peptidase_C25"/>
    <property type="match status" value="1"/>
</dbReference>
<proteinExistence type="predicted"/>
<dbReference type="InterPro" id="IPR029031">
    <property type="entry name" value="Gingipain_N_sf"/>
</dbReference>
<dbReference type="EMBL" id="WJKJ01000030">
    <property type="protein sequence ID" value="MBD3363791.1"/>
    <property type="molecule type" value="Genomic_DNA"/>
</dbReference>
<dbReference type="Proteomes" id="UP000630660">
    <property type="component" value="Unassembled WGS sequence"/>
</dbReference>
<dbReference type="Gene3D" id="3.40.50.1460">
    <property type="match status" value="1"/>
</dbReference>
<name>A0A9D5QC98_UNCW3</name>
<evidence type="ECO:0000259" key="3">
    <source>
        <dbReference type="Pfam" id="PF13860"/>
    </source>
</evidence>
<organism evidence="4 5">
    <name type="scientific">candidate division WOR-3 bacterium</name>
    <dbReference type="NCBI Taxonomy" id="2052148"/>
    <lineage>
        <taxon>Bacteria</taxon>
        <taxon>Bacteria division WOR-3</taxon>
    </lineage>
</organism>
<dbReference type="AlphaFoldDB" id="A0A9D5QC98"/>
<accession>A0A9D5QC98</accession>
<dbReference type="Pfam" id="PF13860">
    <property type="entry name" value="FlgD_ig"/>
    <property type="match status" value="1"/>
</dbReference>
<dbReference type="GO" id="GO:0008234">
    <property type="term" value="F:cysteine-type peptidase activity"/>
    <property type="evidence" value="ECO:0007669"/>
    <property type="project" value="InterPro"/>
</dbReference>
<protein>
    <recommendedName>
        <fullName evidence="6">T9SS type A sorting domain-containing protein</fullName>
    </recommendedName>
</protein>
<evidence type="ECO:0008006" key="6">
    <source>
        <dbReference type="Google" id="ProtNLM"/>
    </source>
</evidence>
<evidence type="ECO:0000259" key="2">
    <source>
        <dbReference type="Pfam" id="PF01364"/>
    </source>
</evidence>
<comment type="caution">
    <text evidence="4">The sequence shown here is derived from an EMBL/GenBank/DDBJ whole genome shotgun (WGS) entry which is preliminary data.</text>
</comment>
<evidence type="ECO:0000256" key="1">
    <source>
        <dbReference type="ARBA" id="ARBA00022729"/>
    </source>
</evidence>
<dbReference type="GO" id="GO:0006508">
    <property type="term" value="P:proteolysis"/>
    <property type="evidence" value="ECO:0007669"/>
    <property type="project" value="InterPro"/>
</dbReference>
<dbReference type="InterPro" id="IPR001769">
    <property type="entry name" value="Gingipain"/>
</dbReference>
<evidence type="ECO:0000313" key="5">
    <source>
        <dbReference type="Proteomes" id="UP000630660"/>
    </source>
</evidence>
<feature type="non-terminal residue" evidence="4">
    <location>
        <position position="1"/>
    </location>
</feature>
<gene>
    <name evidence="4" type="ORF">GF359_01100</name>
</gene>
<keyword evidence="1" id="KW-0732">Signal</keyword>
<dbReference type="Gene3D" id="3.40.50.10390">
    <property type="entry name" value="Gingipain r, domain 1"/>
    <property type="match status" value="1"/>
</dbReference>
<feature type="domain" description="FlgD/Vpr Ig-like" evidence="3">
    <location>
        <begin position="545"/>
        <end position="601"/>
    </location>
</feature>
<dbReference type="InterPro" id="IPR025965">
    <property type="entry name" value="FlgD/Vpr_Ig-like"/>
</dbReference>
<sequence>SSYSPQWERLYHDLILNYKDIYSRSKAFDIDPSHAYPFPEKMLIIYAHDYRPAANPKLQEYIKWKEQKGFVIETKNLNSITSSARDTFAVYDVRDTIQAWFYRTIASGKYVLLVGDATGFDWSYDFDEKQFYYAVQCAHDSLIPTFGGYEYDYSYWKYLFSDYFYQLVAGTDSFPDLCIGRWCCRNSDELTTYVDKTISYEMGGSSSWHPERSLYVAYRGDAVGGTSFQDTKEYIASNFHYPYCELYADEGAETQDIINEIESTNGYGIVNYCGHGGKTSWAQWDLAHSSFTSSQAMDLENTDHYPIVYNMCCYNGLVADPSDWPVMVEGWTRNPDGGAAGAFGASLVSWISRNNKQDSAMFRAHFNQYLLMNCGMAINYGKIFILQDAPTSKYPKQNAWMYYWIGDPGIDVWRGYPWPTLDSVKFGSQIEVRIIAMGPHAPVSGTKVCIHRDGGGYHKIRYTDEYGSAYFPYPDSIGKYYVTGTNQSQFYSIIPMRDSFNYTGSFGEQGQPLVELIEWNLKPLQPISTFSTQTISYSVAGKLGSKVGQFIDLSVFDASGRRVRNLVSDKHNPGHYSVTWDCKDNRGLNCPSGVYFVRMNTEDFHTCKRTILIK</sequence>
<dbReference type="SUPFAM" id="SSF52129">
    <property type="entry name" value="Caspase-like"/>
    <property type="match status" value="1"/>
</dbReference>
<evidence type="ECO:0000313" key="4">
    <source>
        <dbReference type="EMBL" id="MBD3363791.1"/>
    </source>
</evidence>
<feature type="domain" description="Gingipain" evidence="2">
    <location>
        <begin position="42"/>
        <end position="410"/>
    </location>
</feature>
<dbReference type="InterPro" id="IPR029030">
    <property type="entry name" value="Caspase-like_dom_sf"/>
</dbReference>